<reference evidence="3 4" key="1">
    <citation type="submission" date="2018-06" db="EMBL/GenBank/DDBJ databases">
        <authorList>
            <consortium name="Pathogen Informatics"/>
            <person name="Doyle S."/>
        </authorList>
    </citation>
    <scope>NUCLEOTIDE SEQUENCE [LARGE SCALE GENOMIC DNA]</scope>
    <source>
        <strain evidence="3 4">NCTC1934</strain>
    </source>
</reference>
<dbReference type="EMBL" id="UGRY01000002">
    <property type="protein sequence ID" value="SUA78750.1"/>
    <property type="molecule type" value="Genomic_DNA"/>
</dbReference>
<feature type="transmembrane region" description="Helical" evidence="1">
    <location>
        <begin position="103"/>
        <end position="122"/>
    </location>
</feature>
<evidence type="ECO:0000259" key="2">
    <source>
        <dbReference type="Pfam" id="PF01965"/>
    </source>
</evidence>
<keyword evidence="4" id="KW-1185">Reference proteome</keyword>
<gene>
    <name evidence="3" type="ORF">NCTC1934_03489</name>
</gene>
<evidence type="ECO:0000256" key="1">
    <source>
        <dbReference type="SAM" id="Phobius"/>
    </source>
</evidence>
<feature type="transmembrane region" description="Helical" evidence="1">
    <location>
        <begin position="158"/>
        <end position="175"/>
    </location>
</feature>
<dbReference type="Pfam" id="PF01965">
    <property type="entry name" value="DJ-1_PfpI"/>
    <property type="match status" value="1"/>
</dbReference>
<dbReference type="RefSeq" id="WP_063821550.1">
    <property type="nucleotide sequence ID" value="NZ_UGRY01000002.1"/>
</dbReference>
<dbReference type="OrthoDB" id="4265717at2"/>
<organism evidence="3 4">
    <name type="scientific">Nocardia otitidiscaviarum</name>
    <dbReference type="NCBI Taxonomy" id="1823"/>
    <lineage>
        <taxon>Bacteria</taxon>
        <taxon>Bacillati</taxon>
        <taxon>Actinomycetota</taxon>
        <taxon>Actinomycetes</taxon>
        <taxon>Mycobacteriales</taxon>
        <taxon>Nocardiaceae</taxon>
        <taxon>Nocardia</taxon>
    </lineage>
</organism>
<dbReference type="InterPro" id="IPR052158">
    <property type="entry name" value="INH-QAR"/>
</dbReference>
<sequence>MTDGTRRIGILLFNGVEELDFAGPWEVLAFWTKMCPEDGWEVFTFSRHGESVECAKGLKVIPDYALEDAPPMDAVVFPGGKGTRWMLRDDAVLACVRRFREKIPLITSVCTGSLVLAAAGLLHGRPATTHWLSLDVLAQLDPTIDVRRDERFVDDGDIITAAGVSAGIDMALYLVQRLAGKDRAQWVRRGIQYDPEPPTGTDWPDGAVWEIGSVDPTAESRADTGQLARLVR</sequence>
<name>A0A378YQA3_9NOCA</name>
<keyword evidence="1" id="KW-1133">Transmembrane helix</keyword>
<protein>
    <submittedName>
        <fullName evidence="3">Transcriptional activator FtrA</fullName>
    </submittedName>
</protein>
<accession>A0A378YQA3</accession>
<dbReference type="Gene3D" id="3.40.50.880">
    <property type="match status" value="1"/>
</dbReference>
<dbReference type="GO" id="GO:0006355">
    <property type="term" value="P:regulation of DNA-templated transcription"/>
    <property type="evidence" value="ECO:0007669"/>
    <property type="project" value="TreeGrafter"/>
</dbReference>
<dbReference type="InterPro" id="IPR029062">
    <property type="entry name" value="Class_I_gatase-like"/>
</dbReference>
<dbReference type="InterPro" id="IPR002818">
    <property type="entry name" value="DJ-1/PfpI"/>
</dbReference>
<dbReference type="STRING" id="1406858.GCA_000710895_05309"/>
<keyword evidence="1" id="KW-0812">Transmembrane</keyword>
<feature type="domain" description="DJ-1/PfpI" evidence="2">
    <location>
        <begin position="7"/>
        <end position="176"/>
    </location>
</feature>
<evidence type="ECO:0000313" key="4">
    <source>
        <dbReference type="Proteomes" id="UP000255467"/>
    </source>
</evidence>
<dbReference type="SUPFAM" id="SSF52317">
    <property type="entry name" value="Class I glutamine amidotransferase-like"/>
    <property type="match status" value="1"/>
</dbReference>
<evidence type="ECO:0000313" key="3">
    <source>
        <dbReference type="EMBL" id="SUA78750.1"/>
    </source>
</evidence>
<dbReference type="PANTHER" id="PTHR43130">
    <property type="entry name" value="ARAC-FAMILY TRANSCRIPTIONAL REGULATOR"/>
    <property type="match status" value="1"/>
</dbReference>
<dbReference type="AlphaFoldDB" id="A0A378YQA3"/>
<dbReference type="CDD" id="cd03139">
    <property type="entry name" value="GATase1_PfpI_2"/>
    <property type="match status" value="1"/>
</dbReference>
<dbReference type="PANTHER" id="PTHR43130:SF3">
    <property type="entry name" value="HTH-TYPE TRANSCRIPTIONAL REGULATOR RV1931C"/>
    <property type="match status" value="1"/>
</dbReference>
<keyword evidence="1" id="KW-0472">Membrane</keyword>
<proteinExistence type="predicted"/>
<dbReference type="Proteomes" id="UP000255467">
    <property type="component" value="Unassembled WGS sequence"/>
</dbReference>